<dbReference type="Pfam" id="PF00078">
    <property type="entry name" value="RVT_1"/>
    <property type="match status" value="1"/>
</dbReference>
<evidence type="ECO:0000313" key="12">
    <source>
        <dbReference type="EMBL" id="RAL22062.1"/>
    </source>
</evidence>
<organism evidence="12 13">
    <name type="scientific">Thermoflavimicrobium daqui</name>
    <dbReference type="NCBI Taxonomy" id="2137476"/>
    <lineage>
        <taxon>Bacteria</taxon>
        <taxon>Bacillati</taxon>
        <taxon>Bacillota</taxon>
        <taxon>Bacilli</taxon>
        <taxon>Bacillales</taxon>
        <taxon>Thermoactinomycetaceae</taxon>
        <taxon>Thermoflavimicrobium</taxon>
    </lineage>
</organism>
<dbReference type="InterPro" id="IPR051083">
    <property type="entry name" value="GrpII_Intron_Splice-Mob/Def"/>
</dbReference>
<comment type="caution">
    <text evidence="12">The sequence shown here is derived from an EMBL/GenBank/DDBJ whole genome shotgun (WGS) entry which is preliminary data.</text>
</comment>
<dbReference type="SUPFAM" id="SSF56672">
    <property type="entry name" value="DNA/RNA polymerases"/>
    <property type="match status" value="1"/>
</dbReference>
<evidence type="ECO:0000256" key="1">
    <source>
        <dbReference type="ARBA" id="ARBA00012493"/>
    </source>
</evidence>
<keyword evidence="2" id="KW-0808">Transferase</keyword>
<dbReference type="GO" id="GO:0003964">
    <property type="term" value="F:RNA-directed DNA polymerase activity"/>
    <property type="evidence" value="ECO:0007669"/>
    <property type="project" value="UniProtKB-KW"/>
</dbReference>
<evidence type="ECO:0000256" key="6">
    <source>
        <dbReference type="ARBA" id="ARBA00022918"/>
    </source>
</evidence>
<dbReference type="PRINTS" id="PR00866">
    <property type="entry name" value="RNADNAPOLMS"/>
</dbReference>
<dbReference type="PROSITE" id="PS50878">
    <property type="entry name" value="RT_POL"/>
    <property type="match status" value="1"/>
</dbReference>
<comment type="similarity">
    <text evidence="8">Belongs to the bacterial reverse transcriptase family.</text>
</comment>
<dbReference type="OrthoDB" id="9788687at2"/>
<protein>
    <recommendedName>
        <fullName evidence="1">RNA-directed DNA polymerase</fullName>
        <ecNumber evidence="1">2.7.7.49</ecNumber>
    </recommendedName>
</protein>
<keyword evidence="7" id="KW-0051">Antiviral defense</keyword>
<evidence type="ECO:0000256" key="3">
    <source>
        <dbReference type="ARBA" id="ARBA00022695"/>
    </source>
</evidence>
<dbReference type="GO" id="GO:0051607">
    <property type="term" value="P:defense response to virus"/>
    <property type="evidence" value="ECO:0007669"/>
    <property type="project" value="UniProtKB-KW"/>
</dbReference>
<name>A0A364K204_9BACL</name>
<reference evidence="12 13" key="1">
    <citation type="submission" date="2018-06" db="EMBL/GenBank/DDBJ databases">
        <title>Thermoflavimicrobium daqus sp. nov., a thermophilic microbe isolated from Moutai-flavour Daqu.</title>
        <authorList>
            <person name="Wang X."/>
            <person name="Zhou H."/>
        </authorList>
    </citation>
    <scope>NUCLEOTIDE SEQUENCE [LARGE SCALE GENOMIC DNA]</scope>
    <source>
        <strain evidence="12 13">FBKL4.011</strain>
    </source>
</reference>
<keyword evidence="10" id="KW-0175">Coiled coil</keyword>
<evidence type="ECO:0000256" key="10">
    <source>
        <dbReference type="SAM" id="Coils"/>
    </source>
</evidence>
<dbReference type="InterPro" id="IPR043502">
    <property type="entry name" value="DNA/RNA_pol_sf"/>
</dbReference>
<evidence type="ECO:0000313" key="13">
    <source>
        <dbReference type="Proteomes" id="UP000251213"/>
    </source>
</evidence>
<comment type="catalytic activity">
    <reaction evidence="9">
        <text>DNA(n) + a 2'-deoxyribonucleoside 5'-triphosphate = DNA(n+1) + diphosphate</text>
        <dbReference type="Rhea" id="RHEA:22508"/>
        <dbReference type="Rhea" id="RHEA-COMP:17339"/>
        <dbReference type="Rhea" id="RHEA-COMP:17340"/>
        <dbReference type="ChEBI" id="CHEBI:33019"/>
        <dbReference type="ChEBI" id="CHEBI:61560"/>
        <dbReference type="ChEBI" id="CHEBI:173112"/>
        <dbReference type="EC" id="2.7.7.49"/>
    </reaction>
</comment>
<evidence type="ECO:0000256" key="5">
    <source>
        <dbReference type="ARBA" id="ARBA00022842"/>
    </source>
</evidence>
<keyword evidence="6" id="KW-0695">RNA-directed DNA polymerase</keyword>
<dbReference type="PANTHER" id="PTHR34047">
    <property type="entry name" value="NUCLEAR INTRON MATURASE 1, MITOCHONDRIAL-RELATED"/>
    <property type="match status" value="1"/>
</dbReference>
<dbReference type="EC" id="2.7.7.49" evidence="1"/>
<evidence type="ECO:0000256" key="8">
    <source>
        <dbReference type="ARBA" id="ARBA00034120"/>
    </source>
</evidence>
<evidence type="ECO:0000256" key="4">
    <source>
        <dbReference type="ARBA" id="ARBA00022723"/>
    </source>
</evidence>
<dbReference type="CDD" id="cd03487">
    <property type="entry name" value="RT_Bac_retron_II"/>
    <property type="match status" value="1"/>
</dbReference>
<dbReference type="InterPro" id="IPR000123">
    <property type="entry name" value="Reverse_transcriptase_msDNA"/>
</dbReference>
<keyword evidence="3" id="KW-0548">Nucleotidyltransferase</keyword>
<gene>
    <name evidence="12" type="ORF">DL897_14805</name>
</gene>
<feature type="coiled-coil region" evidence="10">
    <location>
        <begin position="48"/>
        <end position="114"/>
    </location>
</feature>
<keyword evidence="13" id="KW-1185">Reference proteome</keyword>
<keyword evidence="5" id="KW-0460">Magnesium</keyword>
<dbReference type="GO" id="GO:0003723">
    <property type="term" value="F:RNA binding"/>
    <property type="evidence" value="ECO:0007669"/>
    <property type="project" value="InterPro"/>
</dbReference>
<evidence type="ECO:0000256" key="7">
    <source>
        <dbReference type="ARBA" id="ARBA00023118"/>
    </source>
</evidence>
<keyword evidence="4" id="KW-0479">Metal-binding</keyword>
<dbReference type="InterPro" id="IPR000477">
    <property type="entry name" value="RT_dom"/>
</dbReference>
<proteinExistence type="inferred from homology"/>
<sequence>MGGEAMAEEQNHPLTREEWLERLQQEGRTEVIKKEMIRLGFWSEEPLTPEEEEQLAIENRERQQLEKELQRLKEESEKLPNIQEKINEVRKKRIEESKRKRAERKAQRELARQEAKKRWEEHQATHIVHVGEGYSAGLTSIHYDEEKLITHQLPLIRSAMELAEAMEMPLSRLKWLTYHRDTATLCHYARFTIPKKSGGVREISAPKKELRQAQAWVKEHLLDPIPVHSAAYGFVQGRSTVDNAKQHLQQAVVIKMDLKDFFPTIDFYRVRGVFQSFGYSEAISTLFGLLCTEPPRSEVEFDGRYYYVAMGKRQLPQGACTSPALTNIICRRLDQRLSRLADTHGFYYTRYADDLTFSCKEASMSRIGLLLKKIRDIVSSEGFMINEAKTRILRASRRQRVTGIVVNEKPNLSRKELKAFRALLHNVEKNGLEKENRSNHPHFWEYIKGYVNYIRMVRPDLGEKFTQQLVRIAGKYRLNLSLPVNNL</sequence>
<dbReference type="AlphaFoldDB" id="A0A364K204"/>
<dbReference type="Proteomes" id="UP000251213">
    <property type="component" value="Unassembled WGS sequence"/>
</dbReference>
<reference evidence="12 13" key="2">
    <citation type="submission" date="2018-06" db="EMBL/GenBank/DDBJ databases">
        <authorList>
            <person name="Zhirakovskaya E."/>
        </authorList>
    </citation>
    <scope>NUCLEOTIDE SEQUENCE [LARGE SCALE GENOMIC DNA]</scope>
    <source>
        <strain evidence="12 13">FBKL4.011</strain>
    </source>
</reference>
<evidence type="ECO:0000256" key="9">
    <source>
        <dbReference type="ARBA" id="ARBA00048173"/>
    </source>
</evidence>
<dbReference type="EMBL" id="QJKK01000010">
    <property type="protein sequence ID" value="RAL22062.1"/>
    <property type="molecule type" value="Genomic_DNA"/>
</dbReference>
<accession>A0A364K204</accession>
<dbReference type="PANTHER" id="PTHR34047:SF7">
    <property type="entry name" value="RNA-DIRECTED DNA POLYMERASE"/>
    <property type="match status" value="1"/>
</dbReference>
<feature type="domain" description="Reverse transcriptase" evidence="11">
    <location>
        <begin position="174"/>
        <end position="406"/>
    </location>
</feature>
<evidence type="ECO:0000256" key="2">
    <source>
        <dbReference type="ARBA" id="ARBA00022679"/>
    </source>
</evidence>
<dbReference type="GO" id="GO:0046872">
    <property type="term" value="F:metal ion binding"/>
    <property type="evidence" value="ECO:0007669"/>
    <property type="project" value="UniProtKB-KW"/>
</dbReference>
<evidence type="ECO:0000259" key="11">
    <source>
        <dbReference type="PROSITE" id="PS50878"/>
    </source>
</evidence>